<name>A0ACC6M5J0_9BACI</name>
<organism evidence="1 2">
    <name type="scientific">Gracilibacillus pellucidus</name>
    <dbReference type="NCBI Taxonomy" id="3095368"/>
    <lineage>
        <taxon>Bacteria</taxon>
        <taxon>Bacillati</taxon>
        <taxon>Bacillota</taxon>
        <taxon>Bacilli</taxon>
        <taxon>Bacillales</taxon>
        <taxon>Bacillaceae</taxon>
        <taxon>Gracilibacillus</taxon>
    </lineage>
</organism>
<protein>
    <submittedName>
        <fullName evidence="1">Uncharacterized protein</fullName>
    </submittedName>
</protein>
<proteinExistence type="predicted"/>
<gene>
    <name evidence="1" type="ORF">SH601_08730</name>
</gene>
<reference evidence="1" key="1">
    <citation type="submission" date="2023-11" db="EMBL/GenBank/DDBJ databases">
        <title>Gracilibacillus pellucida a moderately halophilic bacterium isolated from saline soil in Xinjiang province.</title>
        <authorList>
            <person name="Zhang Z."/>
            <person name="Tan F."/>
            <person name="Wang Y."/>
            <person name="Xia M."/>
        </authorList>
    </citation>
    <scope>NUCLEOTIDE SEQUENCE</scope>
    <source>
        <strain evidence="1">S3-1-1</strain>
    </source>
</reference>
<dbReference type="Proteomes" id="UP001277972">
    <property type="component" value="Unassembled WGS sequence"/>
</dbReference>
<sequence length="76" mass="8502">MSKTRKFTIIALLCNFLLFIVAIIMLVYLILLGNQVMDKTLLFLAFGILALGFGSRAIFYTIKICKKSHSETNAVS</sequence>
<accession>A0ACC6M5J0</accession>
<keyword evidence="2" id="KW-1185">Reference proteome</keyword>
<evidence type="ECO:0000313" key="1">
    <source>
        <dbReference type="EMBL" id="MDX8046072.1"/>
    </source>
</evidence>
<evidence type="ECO:0000313" key="2">
    <source>
        <dbReference type="Proteomes" id="UP001277972"/>
    </source>
</evidence>
<dbReference type="EMBL" id="JAWZSR010000004">
    <property type="protein sequence ID" value="MDX8046072.1"/>
    <property type="molecule type" value="Genomic_DNA"/>
</dbReference>
<comment type="caution">
    <text evidence="1">The sequence shown here is derived from an EMBL/GenBank/DDBJ whole genome shotgun (WGS) entry which is preliminary data.</text>
</comment>